<reference evidence="2" key="1">
    <citation type="journal article" date="2021" name="New Phytol.">
        <title>Evolutionary innovations through gain and loss of genes in the ectomycorrhizal Boletales.</title>
        <authorList>
            <person name="Wu G."/>
            <person name="Miyauchi S."/>
            <person name="Morin E."/>
            <person name="Kuo A."/>
            <person name="Drula E."/>
            <person name="Varga T."/>
            <person name="Kohler A."/>
            <person name="Feng B."/>
            <person name="Cao Y."/>
            <person name="Lipzen A."/>
            <person name="Daum C."/>
            <person name="Hundley H."/>
            <person name="Pangilinan J."/>
            <person name="Johnson J."/>
            <person name="Barry K."/>
            <person name="LaButti K."/>
            <person name="Ng V."/>
            <person name="Ahrendt S."/>
            <person name="Min B."/>
            <person name="Choi I.G."/>
            <person name="Park H."/>
            <person name="Plett J.M."/>
            <person name="Magnuson J."/>
            <person name="Spatafora J.W."/>
            <person name="Nagy L.G."/>
            <person name="Henrissat B."/>
            <person name="Grigoriev I.V."/>
            <person name="Yang Z.L."/>
            <person name="Xu J."/>
            <person name="Martin F.M."/>
        </authorList>
    </citation>
    <scope>NUCLEOTIDE SEQUENCE</scope>
    <source>
        <strain evidence="2">KKN 215</strain>
    </source>
</reference>
<sequence length="213" mass="23428">MKLISSAVFLVLFVYSGLCFESQDILNAPAIPGSPHSDCPLFFPVSSKVIGTSNRSGLPIIFTEYTCNTTTSSLETPKLEPPREHSPILCQGDASCEYDTLCGIKFSCDSEPAPDMDLCWELVEQNKDKDWDWAQTVGTGSAVSLHDCSIVFFNKAQFPLRMSQNRWMARAAALMKSCQSLQHAGHGYCVADNSNWTVQIFHVSSNATERASS</sequence>
<accession>A0A8K0UF38</accession>
<name>A0A8K0UF38_9AGAR</name>
<keyword evidence="3" id="KW-1185">Reference proteome</keyword>
<comment type="caution">
    <text evidence="2">The sequence shown here is derived from an EMBL/GenBank/DDBJ whole genome shotgun (WGS) entry which is preliminary data.</text>
</comment>
<dbReference type="EMBL" id="JAEVFJ010000057">
    <property type="protein sequence ID" value="KAH8079089.1"/>
    <property type="molecule type" value="Genomic_DNA"/>
</dbReference>
<dbReference type="AlphaFoldDB" id="A0A8K0UF38"/>
<keyword evidence="1" id="KW-0732">Signal</keyword>
<protein>
    <recommendedName>
        <fullName evidence="4">MAM domain-containing protein</fullName>
    </recommendedName>
</protein>
<gene>
    <name evidence="2" type="ORF">BXZ70DRAFT_654111</name>
</gene>
<feature type="signal peptide" evidence="1">
    <location>
        <begin position="1"/>
        <end position="19"/>
    </location>
</feature>
<feature type="chain" id="PRO_5035474268" description="MAM domain-containing protein" evidence="1">
    <location>
        <begin position="20"/>
        <end position="213"/>
    </location>
</feature>
<evidence type="ECO:0008006" key="4">
    <source>
        <dbReference type="Google" id="ProtNLM"/>
    </source>
</evidence>
<evidence type="ECO:0000313" key="3">
    <source>
        <dbReference type="Proteomes" id="UP000813824"/>
    </source>
</evidence>
<proteinExistence type="predicted"/>
<evidence type="ECO:0000313" key="2">
    <source>
        <dbReference type="EMBL" id="KAH8079089.1"/>
    </source>
</evidence>
<organism evidence="2 3">
    <name type="scientific">Cristinia sonorae</name>
    <dbReference type="NCBI Taxonomy" id="1940300"/>
    <lineage>
        <taxon>Eukaryota</taxon>
        <taxon>Fungi</taxon>
        <taxon>Dikarya</taxon>
        <taxon>Basidiomycota</taxon>
        <taxon>Agaricomycotina</taxon>
        <taxon>Agaricomycetes</taxon>
        <taxon>Agaricomycetidae</taxon>
        <taxon>Agaricales</taxon>
        <taxon>Pleurotineae</taxon>
        <taxon>Stephanosporaceae</taxon>
        <taxon>Cristinia</taxon>
    </lineage>
</organism>
<evidence type="ECO:0000256" key="1">
    <source>
        <dbReference type="SAM" id="SignalP"/>
    </source>
</evidence>
<dbReference type="Proteomes" id="UP000813824">
    <property type="component" value="Unassembled WGS sequence"/>
</dbReference>